<evidence type="ECO:0000313" key="3">
    <source>
        <dbReference type="Proteomes" id="UP000663879"/>
    </source>
</evidence>
<dbReference type="PANTHER" id="PTHR43450">
    <property type="entry name" value="ASPARTYL-TRNA SYNTHETASE"/>
    <property type="match status" value="1"/>
</dbReference>
<dbReference type="AlphaFoldDB" id="A0A814SIE2"/>
<dbReference type="GO" id="GO:0005524">
    <property type="term" value="F:ATP binding"/>
    <property type="evidence" value="ECO:0007669"/>
    <property type="project" value="InterPro"/>
</dbReference>
<organism evidence="2 3">
    <name type="scientific">Brachionus calyciflorus</name>
    <dbReference type="NCBI Taxonomy" id="104777"/>
    <lineage>
        <taxon>Eukaryota</taxon>
        <taxon>Metazoa</taxon>
        <taxon>Spiralia</taxon>
        <taxon>Gnathifera</taxon>
        <taxon>Rotifera</taxon>
        <taxon>Eurotatoria</taxon>
        <taxon>Monogononta</taxon>
        <taxon>Pseudotrocha</taxon>
        <taxon>Ploima</taxon>
        <taxon>Brachionidae</taxon>
        <taxon>Brachionus</taxon>
    </lineage>
</organism>
<dbReference type="GO" id="GO:0003723">
    <property type="term" value="F:RNA binding"/>
    <property type="evidence" value="ECO:0007669"/>
    <property type="project" value="TreeGrafter"/>
</dbReference>
<dbReference type="GO" id="GO:0004815">
    <property type="term" value="F:aspartate-tRNA ligase activity"/>
    <property type="evidence" value="ECO:0007669"/>
    <property type="project" value="InterPro"/>
</dbReference>
<accession>A0A814SIE2</accession>
<dbReference type="EMBL" id="CAJNOC010011540">
    <property type="protein sequence ID" value="CAF1148698.1"/>
    <property type="molecule type" value="Genomic_DNA"/>
</dbReference>
<name>A0A814SIE2_9BILA</name>
<reference evidence="2" key="1">
    <citation type="submission" date="2021-02" db="EMBL/GenBank/DDBJ databases">
        <authorList>
            <person name="Nowell W R."/>
        </authorList>
    </citation>
    <scope>NUCLEOTIDE SEQUENCE</scope>
    <source>
        <strain evidence="2">Ploen Becks lab</strain>
    </source>
</reference>
<gene>
    <name evidence="2" type="ORF">OXX778_LOCUS23200</name>
</gene>
<dbReference type="GO" id="GO:0005829">
    <property type="term" value="C:cytosol"/>
    <property type="evidence" value="ECO:0007669"/>
    <property type="project" value="TreeGrafter"/>
</dbReference>
<evidence type="ECO:0000256" key="1">
    <source>
        <dbReference type="ARBA" id="ARBA00022490"/>
    </source>
</evidence>
<dbReference type="InterPro" id="IPR004523">
    <property type="entry name" value="Asp-tRNA_synthase_2"/>
</dbReference>
<sequence>HYHEVLDIIGNLFTSIFKGLEKQYAKEIETVRKQYPSEPFQFLEPA</sequence>
<dbReference type="GO" id="GO:0017101">
    <property type="term" value="C:aminoacyl-tRNA synthetase multienzyme complex"/>
    <property type="evidence" value="ECO:0007669"/>
    <property type="project" value="TreeGrafter"/>
</dbReference>
<evidence type="ECO:0000313" key="2">
    <source>
        <dbReference type="EMBL" id="CAF1148698.1"/>
    </source>
</evidence>
<feature type="non-terminal residue" evidence="2">
    <location>
        <position position="46"/>
    </location>
</feature>
<comment type="caution">
    <text evidence="2">The sequence shown here is derived from an EMBL/GenBank/DDBJ whole genome shotgun (WGS) entry which is preliminary data.</text>
</comment>
<dbReference type="Proteomes" id="UP000663879">
    <property type="component" value="Unassembled WGS sequence"/>
</dbReference>
<dbReference type="GO" id="GO:0006422">
    <property type="term" value="P:aspartyl-tRNA aminoacylation"/>
    <property type="evidence" value="ECO:0007669"/>
    <property type="project" value="InterPro"/>
</dbReference>
<keyword evidence="1" id="KW-0963">Cytoplasm</keyword>
<dbReference type="OrthoDB" id="372395at2759"/>
<protein>
    <submittedName>
        <fullName evidence="2">Uncharacterized protein</fullName>
    </submittedName>
</protein>
<proteinExistence type="predicted"/>
<dbReference type="PANTHER" id="PTHR43450:SF1">
    <property type="entry name" value="ASPARTATE--TRNA LIGASE, CYTOPLASMIC"/>
    <property type="match status" value="1"/>
</dbReference>
<keyword evidence="3" id="KW-1185">Reference proteome</keyword>